<dbReference type="EMBL" id="JANWTC010000008">
    <property type="protein sequence ID" value="MCS5480222.1"/>
    <property type="molecule type" value="Genomic_DNA"/>
</dbReference>
<comment type="caution">
    <text evidence="4">The sequence shown here is derived from an EMBL/GenBank/DDBJ whole genome shotgun (WGS) entry which is preliminary data.</text>
</comment>
<evidence type="ECO:0000256" key="2">
    <source>
        <dbReference type="SAM" id="Phobius"/>
    </source>
</evidence>
<keyword evidence="2" id="KW-0472">Membrane</keyword>
<keyword evidence="2" id="KW-0812">Transmembrane</keyword>
<dbReference type="CDD" id="cd00592">
    <property type="entry name" value="HTH_MerR-like"/>
    <property type="match status" value="1"/>
</dbReference>
<dbReference type="InterPro" id="IPR000551">
    <property type="entry name" value="MerR-type_HTH_dom"/>
</dbReference>
<dbReference type="SUPFAM" id="SSF46955">
    <property type="entry name" value="Putative DNA-binding domain"/>
    <property type="match status" value="1"/>
</dbReference>
<dbReference type="Pfam" id="PF13411">
    <property type="entry name" value="MerR_1"/>
    <property type="match status" value="1"/>
</dbReference>
<dbReference type="InterPro" id="IPR009061">
    <property type="entry name" value="DNA-bd_dom_put_sf"/>
</dbReference>
<reference evidence="4 5" key="1">
    <citation type="submission" date="2022-08" db="EMBL/GenBank/DDBJ databases">
        <title>YIM 101645 draft genome.</title>
        <authorList>
            <person name="Chen X."/>
        </authorList>
    </citation>
    <scope>NUCLEOTIDE SEQUENCE [LARGE SCALE GENOMIC DNA]</scope>
    <source>
        <strain evidence="4 5">YIM 101645</strain>
    </source>
</reference>
<evidence type="ECO:0000313" key="4">
    <source>
        <dbReference type="EMBL" id="MCS5480222.1"/>
    </source>
</evidence>
<evidence type="ECO:0000259" key="3">
    <source>
        <dbReference type="PROSITE" id="PS50937"/>
    </source>
</evidence>
<sequence>MRISEVARAAGCSVRAVRHYHASGALPEPPRTAAGYRDYRITDLAALLRVRILVEAGVSLADIRSGVPSLLDAALDRLDTQLAELHARRERLLALRAGELGLPADIRARILDVLGTTDHARREIDALDFMGLSGVATPETWAVIRANLADPARRAEMRQAQEHWENLGELSPHSAEVDRIINELRAAAGGGLMYGSRETLTPGRRGWVCRTWTSAAPSSARSRNWRNWHEVPLPRPRIPGHRPGCLAFFLGVEVTVFAGYLLWCRRRGVHPLETLPLLRYVRVELHAWADLSRLLRRRTVVPEGTVALHARRGWWQLPAAFTAAIGIEIIAVELLVPWLWLRLLLLVTSLYSIVLLWGVLAGRVVHPHHLGGELVLRQGREEILRVPVDEIGTVRTVRGFEADTRVIRDGRLTLGGPEGTNVEVVFTTPQDGVDSCALWLDDPTVLTCAATPPAPAGRR</sequence>
<dbReference type="PANTHER" id="PTHR30204">
    <property type="entry name" value="REDOX-CYCLING DRUG-SENSING TRANSCRIPTIONAL ACTIVATOR SOXR"/>
    <property type="match status" value="1"/>
</dbReference>
<name>A0ABT2FYB0_9CORY</name>
<dbReference type="Proteomes" id="UP001205965">
    <property type="component" value="Unassembled WGS sequence"/>
</dbReference>
<protein>
    <submittedName>
        <fullName evidence="4">MerR family transcriptional regulator</fullName>
    </submittedName>
</protein>
<dbReference type="RefSeq" id="WP_259428281.1">
    <property type="nucleotide sequence ID" value="NZ_JANWTC010000008.1"/>
</dbReference>
<feature type="transmembrane region" description="Helical" evidence="2">
    <location>
        <begin position="314"/>
        <end position="332"/>
    </location>
</feature>
<feature type="transmembrane region" description="Helical" evidence="2">
    <location>
        <begin position="338"/>
        <end position="360"/>
    </location>
</feature>
<accession>A0ABT2FYB0</accession>
<evidence type="ECO:0000256" key="1">
    <source>
        <dbReference type="ARBA" id="ARBA00023125"/>
    </source>
</evidence>
<dbReference type="PROSITE" id="PS50937">
    <property type="entry name" value="HTH_MERR_2"/>
    <property type="match status" value="1"/>
</dbReference>
<keyword evidence="5" id="KW-1185">Reference proteome</keyword>
<gene>
    <name evidence="4" type="ORF">NYP18_11200</name>
</gene>
<keyword evidence="1" id="KW-0238">DNA-binding</keyword>
<feature type="domain" description="HTH merR-type" evidence="3">
    <location>
        <begin position="1"/>
        <end position="69"/>
    </location>
</feature>
<dbReference type="InterPro" id="IPR047057">
    <property type="entry name" value="MerR_fam"/>
</dbReference>
<proteinExistence type="predicted"/>
<organism evidence="4 5">
    <name type="scientific">Corynebacterium lemuris</name>
    <dbReference type="NCBI Taxonomy" id="1859292"/>
    <lineage>
        <taxon>Bacteria</taxon>
        <taxon>Bacillati</taxon>
        <taxon>Actinomycetota</taxon>
        <taxon>Actinomycetes</taxon>
        <taxon>Mycobacteriales</taxon>
        <taxon>Corynebacteriaceae</taxon>
        <taxon>Corynebacterium</taxon>
    </lineage>
</organism>
<dbReference type="PANTHER" id="PTHR30204:SF93">
    <property type="entry name" value="HTH MERR-TYPE DOMAIN-CONTAINING PROTEIN"/>
    <property type="match status" value="1"/>
</dbReference>
<keyword evidence="2" id="KW-1133">Transmembrane helix</keyword>
<dbReference type="SMART" id="SM00422">
    <property type="entry name" value="HTH_MERR"/>
    <property type="match status" value="1"/>
</dbReference>
<dbReference type="Gene3D" id="1.10.1660.10">
    <property type="match status" value="1"/>
</dbReference>
<evidence type="ECO:0000313" key="5">
    <source>
        <dbReference type="Proteomes" id="UP001205965"/>
    </source>
</evidence>